<keyword evidence="15" id="KW-0407">Ion channel</keyword>
<protein>
    <submittedName>
        <fullName evidence="20">Voltage-dependent calcium channel subunit alpha-2/delta-3 isoform X1</fullName>
    </submittedName>
</protein>
<dbReference type="SUPFAM" id="SSF53300">
    <property type="entry name" value="vWA-like"/>
    <property type="match status" value="1"/>
</dbReference>
<dbReference type="GeneID" id="108019835"/>
<evidence type="ECO:0000256" key="6">
    <source>
        <dbReference type="ARBA" id="ARBA00022723"/>
    </source>
</evidence>
<dbReference type="PANTHER" id="PTHR10166">
    <property type="entry name" value="VOLTAGE-DEPENDENT CALCIUM CHANNEL SUBUNIT ALPHA-2/DELTA-RELATED"/>
    <property type="match status" value="1"/>
</dbReference>
<dbReference type="GO" id="GO:0005891">
    <property type="term" value="C:voltage-gated calcium channel complex"/>
    <property type="evidence" value="ECO:0007669"/>
    <property type="project" value="TreeGrafter"/>
</dbReference>
<dbReference type="PANTHER" id="PTHR10166:SF63">
    <property type="entry name" value="STRAIGHTJACKET, ISOFORM C"/>
    <property type="match status" value="1"/>
</dbReference>
<dbReference type="PROSITE" id="PS50234">
    <property type="entry name" value="VWFA"/>
    <property type="match status" value="1"/>
</dbReference>
<dbReference type="InterPro" id="IPR013608">
    <property type="entry name" value="VWA_N"/>
</dbReference>
<evidence type="ECO:0000256" key="2">
    <source>
        <dbReference type="ARBA" id="ARBA00022448"/>
    </source>
</evidence>
<evidence type="ECO:0000256" key="17">
    <source>
        <dbReference type="SAM" id="SignalP"/>
    </source>
</evidence>
<dbReference type="GO" id="GO:0005245">
    <property type="term" value="F:voltage-gated calcium channel activity"/>
    <property type="evidence" value="ECO:0007669"/>
    <property type="project" value="TreeGrafter"/>
</dbReference>
<evidence type="ECO:0000256" key="13">
    <source>
        <dbReference type="ARBA" id="ARBA00023157"/>
    </source>
</evidence>
<dbReference type="FunFam" id="3.30.450.20:FF:000057">
    <property type="entry name" value="Voltage-dependent calcium channel subunit alpha-2/delta-4"/>
    <property type="match status" value="1"/>
</dbReference>
<reference evidence="20" key="1">
    <citation type="submission" date="2025-08" db="UniProtKB">
        <authorList>
            <consortium name="RefSeq"/>
        </authorList>
    </citation>
    <scope>IDENTIFICATION</scope>
</reference>
<feature type="region of interest" description="Disordered" evidence="16">
    <location>
        <begin position="1098"/>
        <end position="1125"/>
    </location>
</feature>
<evidence type="ECO:0000256" key="9">
    <source>
        <dbReference type="ARBA" id="ARBA00022882"/>
    </source>
</evidence>
<evidence type="ECO:0000256" key="3">
    <source>
        <dbReference type="ARBA" id="ARBA00022568"/>
    </source>
</evidence>
<dbReference type="SMART" id="SM00327">
    <property type="entry name" value="VWA"/>
    <property type="match status" value="1"/>
</dbReference>
<keyword evidence="2" id="KW-0813">Transport</keyword>
<evidence type="ECO:0000313" key="20">
    <source>
        <dbReference type="RefSeq" id="XP_065719707.1"/>
    </source>
</evidence>
<dbReference type="InterPro" id="IPR051173">
    <property type="entry name" value="Ca_channel_alpha-2/delta"/>
</dbReference>
<name>A0AB40D8E2_DROSZ</name>
<evidence type="ECO:0000256" key="12">
    <source>
        <dbReference type="ARBA" id="ARBA00023136"/>
    </source>
</evidence>
<proteinExistence type="predicted"/>
<keyword evidence="5" id="KW-0812">Transmembrane</keyword>
<keyword evidence="10" id="KW-1133">Transmembrane helix</keyword>
<keyword evidence="7 17" id="KW-0732">Signal</keyword>
<evidence type="ECO:0000256" key="16">
    <source>
        <dbReference type="SAM" id="MobiDB-lite"/>
    </source>
</evidence>
<dbReference type="FunFam" id="3.40.50.410:FF:000062">
    <property type="entry name" value="Uncharacterized protein, isoform C"/>
    <property type="match status" value="1"/>
</dbReference>
<keyword evidence="3" id="KW-0109">Calcium transport</keyword>
<keyword evidence="6" id="KW-0479">Metal-binding</keyword>
<evidence type="ECO:0000259" key="18">
    <source>
        <dbReference type="PROSITE" id="PS50234"/>
    </source>
</evidence>
<gene>
    <name evidence="20" type="primary">stj</name>
</gene>
<evidence type="ECO:0000256" key="1">
    <source>
        <dbReference type="ARBA" id="ARBA00004479"/>
    </source>
</evidence>
<dbReference type="InterPro" id="IPR013680">
    <property type="entry name" value="VDCC_a2/dsu"/>
</dbReference>
<sequence>MAWSRLLAWWRLCLGLLSVLVCLAPCVNLQPAENINYNLVHSWADKLGMELFHLGDFITRRKEVQESFKDAKVVSRNGASIVDSMAKEIEMMMDLKVSAVRRIMDTAENTALSHQNDMADKMFSYYSAKEMLEPGDPVPPIPTPAPDMDKDIGEPLIYVQPKVVVLEPRPEFHNTPVNFSVSSVHVPVNVFDRAPDVIKAIQWSENLDQIFRDNYKNDPTLSWQFFGSSTGFMRQFPASKWRKDVPVDLYDCRLRSWYMEAATSPKDIVILMDGSGSMLGQRLDIAKHVVNTILDTLGTNDFVNIFTFDKEVTPVVACFEDTLIQANLGNIRELKEGIESFKPKSIANYTAALTKAFELLEETKLSSRGAQCNQAIMIIGDGAPENNREVFELHNWRDPPYKPVRVFTYLIGKEVANWDDIRWMACENQGYYVHLSDTAEVREMVLNYIPVMARPLVLGRHDHPVIWSQVYADIEDTKLSDYLWDISQCEYQKADVLEYWQVHDRMLEPNEMHRRKYRRMKETWNQPVDSNVYQFMTTVSMPIYDRRENANITEEVLINEALWELQTRETRIANILGVAGTDVPINEIKKLLSPFTLGVNGYAFIVTNNGYVLFHPDFRPIFQGYILKPSYNSVDMIEVELLDDDRAARDFNPVLMTIRDSIINQSTGSKWMLVKNHFDEMKRVARIKRQYYWTAIKKTPFTLVISYPEQYGVSHMDIRADQEIHRISIKGTNLRNVFSGKRWKIHPDWLFCKHSNRTFKTPEIELLYFLERMSEPGWRWPGSRSALPPEHAAAMFSNNSSTGRYPSINEKESYYCDRQLMQALVFDARVTGWFSNNTSFNSKDDKGTSASSPIAVLMGLLPRNEFKQRFGVTVAFLATHSGLTRWHEFHSNAAEESGVGETFSQNNTRAIDEIWYKRAVDQHFVREESFVYSVPFDAGESNSEILVTASHAVFHNEGGKTAPAAVVGFQFQHSALYKLFHNITGNACAVDDKDCYILDNNGYVVISTRVHETGRFFGEVNGAIMKRLLEENVYKQVTVYDYQAVCFESKNDNNASSMLLSPLIHLLRVGKWLLHTALWYIVQLLQWAPGVSSHYADMYGDSNDTEPPPPEPHPEHHGRNGNGHGKKDDDYWLRYLTLHRTRLKPCDMKRELYTLYKEKDNVVYNMTAHACERPFVVLPIPFSNLILLVIDQLCPRDGTVVLTVNPQPIDYHLSVNDSLACYKQAREFNRMRPHSCISRHANVSSSGPWGWGSAVLGNELEVVFDVSLLLSDIPSLITVSSHLMSF</sequence>
<dbReference type="Pfam" id="PF08399">
    <property type="entry name" value="VWA_N"/>
    <property type="match status" value="1"/>
</dbReference>
<evidence type="ECO:0000256" key="15">
    <source>
        <dbReference type="ARBA" id="ARBA00023303"/>
    </source>
</evidence>
<evidence type="ECO:0000256" key="8">
    <source>
        <dbReference type="ARBA" id="ARBA00022837"/>
    </source>
</evidence>
<feature type="domain" description="VWFA" evidence="18">
    <location>
        <begin position="267"/>
        <end position="449"/>
    </location>
</feature>
<dbReference type="CTD" id="36526"/>
<evidence type="ECO:0000256" key="14">
    <source>
        <dbReference type="ARBA" id="ARBA00023180"/>
    </source>
</evidence>
<dbReference type="Proteomes" id="UP001652628">
    <property type="component" value="Chromosome 2R"/>
</dbReference>
<keyword evidence="4" id="KW-0107">Calcium channel</keyword>
<keyword evidence="14" id="KW-0325">Glycoprotein</keyword>
<dbReference type="Pfam" id="PF13519">
    <property type="entry name" value="VWA_2"/>
    <property type="match status" value="1"/>
</dbReference>
<evidence type="ECO:0000256" key="5">
    <source>
        <dbReference type="ARBA" id="ARBA00022692"/>
    </source>
</evidence>
<dbReference type="Gene3D" id="3.30.450.20">
    <property type="entry name" value="PAS domain"/>
    <property type="match status" value="1"/>
</dbReference>
<evidence type="ECO:0000313" key="19">
    <source>
        <dbReference type="Proteomes" id="UP001652628"/>
    </source>
</evidence>
<keyword evidence="8" id="KW-0106">Calcium</keyword>
<keyword evidence="12" id="KW-0472">Membrane</keyword>
<keyword evidence="19" id="KW-1185">Reference proteome</keyword>
<dbReference type="GO" id="GO:0046872">
    <property type="term" value="F:metal ion binding"/>
    <property type="evidence" value="ECO:0007669"/>
    <property type="project" value="UniProtKB-KW"/>
</dbReference>
<evidence type="ECO:0000256" key="7">
    <source>
        <dbReference type="ARBA" id="ARBA00022729"/>
    </source>
</evidence>
<evidence type="ECO:0000256" key="4">
    <source>
        <dbReference type="ARBA" id="ARBA00022673"/>
    </source>
</evidence>
<dbReference type="RefSeq" id="XP_065719707.1">
    <property type="nucleotide sequence ID" value="XM_065863635.2"/>
</dbReference>
<evidence type="ECO:0000256" key="11">
    <source>
        <dbReference type="ARBA" id="ARBA00023065"/>
    </source>
</evidence>
<dbReference type="CDD" id="cd12912">
    <property type="entry name" value="PDC2_MCP_like"/>
    <property type="match status" value="1"/>
</dbReference>
<dbReference type="Pfam" id="PF08473">
    <property type="entry name" value="VGCC_alpha2"/>
    <property type="match status" value="1"/>
</dbReference>
<dbReference type="CDD" id="cd01463">
    <property type="entry name" value="vWA_VGCC_like"/>
    <property type="match status" value="1"/>
</dbReference>
<keyword evidence="9" id="KW-0851">Voltage-gated channel</keyword>
<dbReference type="Gene3D" id="3.40.50.410">
    <property type="entry name" value="von Willebrand factor, type A domain"/>
    <property type="match status" value="1"/>
</dbReference>
<organism evidence="19 20">
    <name type="scientific">Drosophila suzukii</name>
    <name type="common">Spotted-wing drosophila fruit fly</name>
    <dbReference type="NCBI Taxonomy" id="28584"/>
    <lineage>
        <taxon>Eukaryota</taxon>
        <taxon>Metazoa</taxon>
        <taxon>Ecdysozoa</taxon>
        <taxon>Arthropoda</taxon>
        <taxon>Hexapoda</taxon>
        <taxon>Insecta</taxon>
        <taxon>Pterygota</taxon>
        <taxon>Neoptera</taxon>
        <taxon>Endopterygota</taxon>
        <taxon>Diptera</taxon>
        <taxon>Brachycera</taxon>
        <taxon>Muscomorpha</taxon>
        <taxon>Ephydroidea</taxon>
        <taxon>Drosophilidae</taxon>
        <taxon>Drosophila</taxon>
        <taxon>Sophophora</taxon>
    </lineage>
</organism>
<dbReference type="InterPro" id="IPR036465">
    <property type="entry name" value="vWFA_dom_sf"/>
</dbReference>
<feature type="chain" id="PRO_5044187800" evidence="17">
    <location>
        <begin position="30"/>
        <end position="1286"/>
    </location>
</feature>
<evidence type="ECO:0000256" key="10">
    <source>
        <dbReference type="ARBA" id="ARBA00022989"/>
    </source>
</evidence>
<accession>A0AB40D8E2</accession>
<keyword evidence="13" id="KW-1015">Disulfide bond</keyword>
<feature type="signal peptide" evidence="17">
    <location>
        <begin position="1"/>
        <end position="29"/>
    </location>
</feature>
<keyword evidence="11" id="KW-0406">Ion transport</keyword>
<comment type="subcellular location">
    <subcellularLocation>
        <location evidence="1">Membrane</location>
        <topology evidence="1">Single-pass type I membrane protein</topology>
    </subcellularLocation>
</comment>
<dbReference type="InterPro" id="IPR002035">
    <property type="entry name" value="VWF_A"/>
</dbReference>